<feature type="coiled-coil region" evidence="4">
    <location>
        <begin position="4"/>
        <end position="31"/>
    </location>
</feature>
<dbReference type="OrthoDB" id="9765776at2"/>
<keyword evidence="9" id="KW-1185">Reference proteome</keyword>
<dbReference type="InterPro" id="IPR035965">
    <property type="entry name" value="PAS-like_dom_sf"/>
</dbReference>
<dbReference type="SUPFAM" id="SSF55785">
    <property type="entry name" value="PYP-like sensor domain (PAS domain)"/>
    <property type="match status" value="2"/>
</dbReference>
<dbReference type="PROSITE" id="PS50111">
    <property type="entry name" value="CHEMOTAXIS_TRANSDUC_2"/>
    <property type="match status" value="1"/>
</dbReference>
<dbReference type="GO" id="GO:0016020">
    <property type="term" value="C:membrane"/>
    <property type="evidence" value="ECO:0007669"/>
    <property type="project" value="UniProtKB-SubCell"/>
</dbReference>
<evidence type="ECO:0000259" key="7">
    <source>
        <dbReference type="PROSITE" id="PS50113"/>
    </source>
</evidence>
<dbReference type="InterPro" id="IPR000014">
    <property type="entry name" value="PAS"/>
</dbReference>
<dbReference type="PANTHER" id="PTHR32089:SF112">
    <property type="entry name" value="LYSOZYME-LIKE PROTEIN-RELATED"/>
    <property type="match status" value="1"/>
</dbReference>
<name>A0A3E0D954_9GAMM</name>
<feature type="domain" description="PAS" evidence="6">
    <location>
        <begin position="35"/>
        <end position="90"/>
    </location>
</feature>
<evidence type="ECO:0000256" key="3">
    <source>
        <dbReference type="PROSITE-ProRule" id="PRU00284"/>
    </source>
</evidence>
<dbReference type="Pfam" id="PF08447">
    <property type="entry name" value="PAS_3"/>
    <property type="match status" value="1"/>
</dbReference>
<dbReference type="PROSITE" id="PS50112">
    <property type="entry name" value="PAS"/>
    <property type="match status" value="2"/>
</dbReference>
<evidence type="ECO:0000259" key="5">
    <source>
        <dbReference type="PROSITE" id="PS50111"/>
    </source>
</evidence>
<dbReference type="PANTHER" id="PTHR32089">
    <property type="entry name" value="METHYL-ACCEPTING CHEMOTAXIS PROTEIN MCPB"/>
    <property type="match status" value="1"/>
</dbReference>
<keyword evidence="2 3" id="KW-0807">Transducer</keyword>
<comment type="subcellular location">
    <subcellularLocation>
        <location evidence="1">Membrane</location>
    </subcellularLocation>
</comment>
<evidence type="ECO:0000259" key="6">
    <source>
        <dbReference type="PROSITE" id="PS50112"/>
    </source>
</evidence>
<dbReference type="CDD" id="cd00130">
    <property type="entry name" value="PAS"/>
    <property type="match status" value="2"/>
</dbReference>
<dbReference type="GO" id="GO:0007165">
    <property type="term" value="P:signal transduction"/>
    <property type="evidence" value="ECO:0007669"/>
    <property type="project" value="UniProtKB-KW"/>
</dbReference>
<evidence type="ECO:0000256" key="4">
    <source>
        <dbReference type="SAM" id="Coils"/>
    </source>
</evidence>
<protein>
    <submittedName>
        <fullName evidence="8">Methyl-accepting chemotaxis sensory transducer with Pas/Pac sensor</fullName>
    </submittedName>
</protein>
<dbReference type="InterPro" id="IPR013655">
    <property type="entry name" value="PAS_fold_3"/>
</dbReference>
<evidence type="ECO:0000256" key="1">
    <source>
        <dbReference type="ARBA" id="ARBA00004370"/>
    </source>
</evidence>
<proteinExistence type="predicted"/>
<accession>A0A3E0D954</accession>
<gene>
    <name evidence="8" type="ORF">DFP81_12116</name>
</gene>
<dbReference type="SMART" id="SM00283">
    <property type="entry name" value="MA"/>
    <property type="match status" value="1"/>
</dbReference>
<dbReference type="InterPro" id="IPR001610">
    <property type="entry name" value="PAC"/>
</dbReference>
<dbReference type="EMBL" id="QUNG01000021">
    <property type="protein sequence ID" value="REG78461.1"/>
    <property type="molecule type" value="Genomic_DNA"/>
</dbReference>
<dbReference type="NCBIfam" id="TIGR00229">
    <property type="entry name" value="sensory_box"/>
    <property type="match status" value="2"/>
</dbReference>
<dbReference type="PROSITE" id="PS50113">
    <property type="entry name" value="PAC"/>
    <property type="match status" value="1"/>
</dbReference>
<dbReference type="Gene3D" id="1.10.287.950">
    <property type="entry name" value="Methyl-accepting chemotaxis protein"/>
    <property type="match status" value="1"/>
</dbReference>
<evidence type="ECO:0000313" key="9">
    <source>
        <dbReference type="Proteomes" id="UP000256542"/>
    </source>
</evidence>
<organism evidence="8 9">
    <name type="scientific">Marinomonas pollencensis</name>
    <dbReference type="NCBI Taxonomy" id="491954"/>
    <lineage>
        <taxon>Bacteria</taxon>
        <taxon>Pseudomonadati</taxon>
        <taxon>Pseudomonadota</taxon>
        <taxon>Gammaproteobacteria</taxon>
        <taxon>Oceanospirillales</taxon>
        <taxon>Oceanospirillaceae</taxon>
        <taxon>Marinomonas</taxon>
    </lineage>
</organism>
<dbReference type="InterPro" id="IPR000700">
    <property type="entry name" value="PAS-assoc_C"/>
</dbReference>
<evidence type="ECO:0000256" key="2">
    <source>
        <dbReference type="ARBA" id="ARBA00023224"/>
    </source>
</evidence>
<evidence type="ECO:0000313" key="8">
    <source>
        <dbReference type="EMBL" id="REG78461.1"/>
    </source>
</evidence>
<feature type="domain" description="PAS" evidence="6">
    <location>
        <begin position="140"/>
        <end position="198"/>
    </location>
</feature>
<feature type="domain" description="Methyl-accepting transducer" evidence="5">
    <location>
        <begin position="266"/>
        <end position="437"/>
    </location>
</feature>
<dbReference type="SUPFAM" id="SSF58104">
    <property type="entry name" value="Methyl-accepting chemotaxis protein (MCP) signaling domain"/>
    <property type="match status" value="1"/>
</dbReference>
<dbReference type="Proteomes" id="UP000256542">
    <property type="component" value="Unassembled WGS sequence"/>
</dbReference>
<feature type="domain" description="PAC" evidence="7">
    <location>
        <begin position="213"/>
        <end position="267"/>
    </location>
</feature>
<comment type="caution">
    <text evidence="8">The sequence shown here is derived from an EMBL/GenBank/DDBJ whole genome shotgun (WGS) entry which is preliminary data.</text>
</comment>
<dbReference type="GO" id="GO:0006935">
    <property type="term" value="P:chemotaxis"/>
    <property type="evidence" value="ECO:0007669"/>
    <property type="project" value="UniProtKB-ARBA"/>
</dbReference>
<dbReference type="AlphaFoldDB" id="A0A3E0D954"/>
<dbReference type="InterPro" id="IPR004089">
    <property type="entry name" value="MCPsignal_dom"/>
</dbReference>
<keyword evidence="4" id="KW-0175">Coiled coil</keyword>
<dbReference type="Pfam" id="PF13426">
    <property type="entry name" value="PAS_9"/>
    <property type="match status" value="1"/>
</dbReference>
<sequence length="437" mass="48728">MLFKNKYLSRIQELEEEVALFKDMRKDLQEEMINFNMDAKGIVVSANQNFYQATGYRESDIVGIHFEKLLVAKSKDKPHYQRMQEAIQQGKHWHGALQIIQKDQSEGWHRSIIQPKKGKGGQLEEFSVYSTELTRTITLSREKEDMLLALSRSSAVIEFSLNGIVLAANDNFLKGVGYSRDEIIGQHHRMFCTPEEAESQEYIDFWKKLAAGDYVSGRFKRLDRNGNLVWLEASYNPIHDETGKLYKVVKFATVITEQMEREIATSKTSDIAYDISGKTDSDAAAGIKVIHSTIDTMSSLSQRMEDASKGIYALDAQSNKVSELVGNIKGIADQTNLLALNAAIEAARAGEQGRGFAVVADEVRQLASRTSTATEQIIEVVSENKQLTENAVALIESSLESAQTALKLSNEAGNVMNDIQQGAREVVDAVGKFRDSL</sequence>
<dbReference type="Pfam" id="PF00015">
    <property type="entry name" value="MCPsignal"/>
    <property type="match status" value="1"/>
</dbReference>
<dbReference type="SMART" id="SM00086">
    <property type="entry name" value="PAC"/>
    <property type="match status" value="2"/>
</dbReference>
<dbReference type="Gene3D" id="3.30.450.20">
    <property type="entry name" value="PAS domain"/>
    <property type="match status" value="2"/>
</dbReference>
<reference evidence="8 9" key="1">
    <citation type="submission" date="2018-08" db="EMBL/GenBank/DDBJ databases">
        <title>Genomic Encyclopedia of Type Strains, Phase III (KMG-III): the genomes of soil and plant-associated and newly described type strains.</title>
        <authorList>
            <person name="Whitman W."/>
        </authorList>
    </citation>
    <scope>NUCLEOTIDE SEQUENCE [LARGE SCALE GENOMIC DNA]</scope>
    <source>
        <strain evidence="8 9">CECT 7375</strain>
    </source>
</reference>